<evidence type="ECO:0000313" key="3">
    <source>
        <dbReference type="EMBL" id="TRX88594.1"/>
    </source>
</evidence>
<dbReference type="Proteomes" id="UP000319160">
    <property type="component" value="Unassembled WGS sequence"/>
</dbReference>
<proteinExistence type="predicted"/>
<feature type="transmembrane region" description="Helical" evidence="2">
    <location>
        <begin position="292"/>
        <end position="313"/>
    </location>
</feature>
<dbReference type="InterPro" id="IPR046536">
    <property type="entry name" value="DUF6601"/>
</dbReference>
<accession>A0A553HKX8</accession>
<feature type="transmembrane region" description="Helical" evidence="2">
    <location>
        <begin position="256"/>
        <end position="280"/>
    </location>
</feature>
<organism evidence="3 4">
    <name type="scientific">Xylaria flabelliformis</name>
    <dbReference type="NCBI Taxonomy" id="2512241"/>
    <lineage>
        <taxon>Eukaryota</taxon>
        <taxon>Fungi</taxon>
        <taxon>Dikarya</taxon>
        <taxon>Ascomycota</taxon>
        <taxon>Pezizomycotina</taxon>
        <taxon>Sordariomycetes</taxon>
        <taxon>Xylariomycetidae</taxon>
        <taxon>Xylariales</taxon>
        <taxon>Xylariaceae</taxon>
        <taxon>Xylaria</taxon>
    </lineage>
</organism>
<gene>
    <name evidence="3" type="ORF">FHL15_010545</name>
</gene>
<feature type="region of interest" description="Disordered" evidence="1">
    <location>
        <begin position="1"/>
        <end position="34"/>
    </location>
</feature>
<dbReference type="Pfam" id="PF20246">
    <property type="entry name" value="DUF6601"/>
    <property type="match status" value="1"/>
</dbReference>
<keyword evidence="2" id="KW-0812">Transmembrane</keyword>
<keyword evidence="2" id="KW-0472">Membrane</keyword>
<dbReference type="AlphaFoldDB" id="A0A553HKX8"/>
<dbReference type="STRING" id="2512241.A0A553HKX8"/>
<dbReference type="PANTHER" id="PTHR34414">
    <property type="entry name" value="HET DOMAIN-CONTAINING PROTEIN-RELATED"/>
    <property type="match status" value="1"/>
</dbReference>
<comment type="caution">
    <text evidence="3">The sequence shown here is derived from an EMBL/GenBank/DDBJ whole genome shotgun (WGS) entry which is preliminary data.</text>
</comment>
<evidence type="ECO:0000256" key="2">
    <source>
        <dbReference type="SAM" id="Phobius"/>
    </source>
</evidence>
<sequence>MALFFKPSASPSEKHHWHTSQDTVGTSSRTTPSKAASSLHISPIYVDAKYWSYKAWQPKHNISEFLLRELDVSRLNVVYNLLWWAGRQAPPRPLHRWKMLGLKISITEQADLHLVWSAENLFVKPLPLYLLDYSFWLRFICDEKQPQDTYESARGFLLTYVWLIRHPSDLEIAKHEWLLPGDMTWAMWIELVDSIWDHSSDLSCPESISKRYKYGALRLTRLDHIYRFAPRFYLKYLLDGYVQSYSSYGGFFKREFAWLIVAFAYLSIILTGLQVGLGTIQLRDNNVFNKVSYGFAIAAIMLPAVILAVIIFLHSTHGL</sequence>
<feature type="compositionally biased region" description="Polar residues" evidence="1">
    <location>
        <begin position="20"/>
        <end position="34"/>
    </location>
</feature>
<reference evidence="4" key="1">
    <citation type="submission" date="2019-06" db="EMBL/GenBank/DDBJ databases">
        <title>Draft genome sequence of the griseofulvin-producing fungus Xylaria cubensis strain G536.</title>
        <authorList>
            <person name="Mead M.E."/>
            <person name="Raja H.A."/>
            <person name="Steenwyk J.L."/>
            <person name="Knowles S.L."/>
            <person name="Oberlies N.H."/>
            <person name="Rokas A."/>
        </authorList>
    </citation>
    <scope>NUCLEOTIDE SEQUENCE [LARGE SCALE GENOMIC DNA]</scope>
    <source>
        <strain evidence="4">G536</strain>
    </source>
</reference>
<keyword evidence="4" id="KW-1185">Reference proteome</keyword>
<keyword evidence="2" id="KW-1133">Transmembrane helix</keyword>
<dbReference type="OrthoDB" id="5086500at2759"/>
<dbReference type="EMBL" id="VFLP01000084">
    <property type="protein sequence ID" value="TRX88594.1"/>
    <property type="molecule type" value="Genomic_DNA"/>
</dbReference>
<evidence type="ECO:0000313" key="4">
    <source>
        <dbReference type="Proteomes" id="UP000319160"/>
    </source>
</evidence>
<protein>
    <submittedName>
        <fullName evidence="3">Uncharacterized protein</fullName>
    </submittedName>
</protein>
<evidence type="ECO:0000256" key="1">
    <source>
        <dbReference type="SAM" id="MobiDB-lite"/>
    </source>
</evidence>
<name>A0A553HKX8_9PEZI</name>
<dbReference type="PANTHER" id="PTHR34414:SF1">
    <property type="entry name" value="SUBTILISIN-LIKE SERINE PROTEASE"/>
    <property type="match status" value="1"/>
</dbReference>